<dbReference type="AlphaFoldDB" id="A0A1I4Q0D1"/>
<reference evidence="3" key="1">
    <citation type="submission" date="2016-10" db="EMBL/GenBank/DDBJ databases">
        <authorList>
            <person name="Varghese N."/>
            <person name="Submissions S."/>
        </authorList>
    </citation>
    <scope>NUCLEOTIDE SEQUENCE [LARGE SCALE GENOMIC DNA]</scope>
    <source>
        <strain evidence="3">BL36</strain>
    </source>
</reference>
<dbReference type="SUPFAM" id="SSF53474">
    <property type="entry name" value="alpha/beta-Hydrolases"/>
    <property type="match status" value="1"/>
</dbReference>
<organism evidence="2 3">
    <name type="scientific">Methylobacterium pseudosasicola</name>
    <dbReference type="NCBI Taxonomy" id="582667"/>
    <lineage>
        <taxon>Bacteria</taxon>
        <taxon>Pseudomonadati</taxon>
        <taxon>Pseudomonadota</taxon>
        <taxon>Alphaproteobacteria</taxon>
        <taxon>Hyphomicrobiales</taxon>
        <taxon>Methylobacteriaceae</taxon>
        <taxon>Methylobacterium</taxon>
    </lineage>
</organism>
<gene>
    <name evidence="2" type="ORF">SAMN05192568_102767</name>
</gene>
<proteinExistence type="predicted"/>
<accession>A0A1I4Q0D1</accession>
<evidence type="ECO:0000313" key="3">
    <source>
        <dbReference type="Proteomes" id="UP000199048"/>
    </source>
</evidence>
<dbReference type="OrthoDB" id="9799612at2"/>
<protein>
    <submittedName>
        <fullName evidence="2">Pimeloyl-ACP methyl ester carboxylesterase</fullName>
    </submittedName>
</protein>
<dbReference type="Gene3D" id="3.40.50.1820">
    <property type="entry name" value="alpha/beta hydrolase"/>
    <property type="match status" value="1"/>
</dbReference>
<dbReference type="InterPro" id="IPR000073">
    <property type="entry name" value="AB_hydrolase_1"/>
</dbReference>
<keyword evidence="3" id="KW-1185">Reference proteome</keyword>
<evidence type="ECO:0000313" key="2">
    <source>
        <dbReference type="EMBL" id="SFM33519.1"/>
    </source>
</evidence>
<sequence length="298" mass="33074">MTKQANDAVEDEARNYTRRWLNAGDVSFAILRDGTRIRYVRAGEGPDLVLTHTVRTQLDIFQFVIPLLSRHFTVYALDLPGFGWSDLLPERPKDEPTLRAQLKEFLQVLGIRRPILAGESIGATLSLSLAAELGDGVDRVVAFNTYDYLPGLERANLLASIIIKSVRAPLIGPIFASTENRSITGGIIRGGFHDPKKLPDDLLDEISRVGMRRDYGKGMRRLLKALPSFVAARQRYSKIIAPVTLVWGENDWSSKEDRAGVERSAPDPKVITLAKTGHFSALERPQDWASIIVSAAKT</sequence>
<dbReference type="PANTHER" id="PTHR46438">
    <property type="entry name" value="ALPHA/BETA-HYDROLASES SUPERFAMILY PROTEIN"/>
    <property type="match status" value="1"/>
</dbReference>
<dbReference type="EMBL" id="FOTK01000027">
    <property type="protein sequence ID" value="SFM33519.1"/>
    <property type="molecule type" value="Genomic_DNA"/>
</dbReference>
<feature type="domain" description="AB hydrolase-1" evidence="1">
    <location>
        <begin position="61"/>
        <end position="289"/>
    </location>
</feature>
<dbReference type="Proteomes" id="UP000199048">
    <property type="component" value="Unassembled WGS sequence"/>
</dbReference>
<dbReference type="RefSeq" id="WP_092044176.1">
    <property type="nucleotide sequence ID" value="NZ_FOTK01000027.1"/>
</dbReference>
<name>A0A1I4Q0D1_9HYPH</name>
<evidence type="ECO:0000259" key="1">
    <source>
        <dbReference type="Pfam" id="PF12697"/>
    </source>
</evidence>
<dbReference type="PANTHER" id="PTHR46438:SF11">
    <property type="entry name" value="LIPASE-RELATED"/>
    <property type="match status" value="1"/>
</dbReference>
<dbReference type="STRING" id="582667.SAMN05192568_102767"/>
<dbReference type="Pfam" id="PF12697">
    <property type="entry name" value="Abhydrolase_6"/>
    <property type="match status" value="1"/>
</dbReference>
<dbReference type="InterPro" id="IPR029058">
    <property type="entry name" value="AB_hydrolase_fold"/>
</dbReference>